<proteinExistence type="predicted"/>
<organism evidence="1 2">
    <name type="scientific">Mesonia maritima</name>
    <dbReference type="NCBI Taxonomy" id="1793873"/>
    <lineage>
        <taxon>Bacteria</taxon>
        <taxon>Pseudomonadati</taxon>
        <taxon>Bacteroidota</taxon>
        <taxon>Flavobacteriia</taxon>
        <taxon>Flavobacteriales</taxon>
        <taxon>Flavobacteriaceae</taxon>
        <taxon>Mesonia</taxon>
    </lineage>
</organism>
<dbReference type="Proteomes" id="UP001257659">
    <property type="component" value="Unassembled WGS sequence"/>
</dbReference>
<evidence type="ECO:0000313" key="2">
    <source>
        <dbReference type="Proteomes" id="UP001257659"/>
    </source>
</evidence>
<dbReference type="RefSeq" id="WP_309730295.1">
    <property type="nucleotide sequence ID" value="NZ_JAVDQA010000010.1"/>
</dbReference>
<protein>
    <recommendedName>
        <fullName evidence="3">Lipoprotein</fullName>
    </recommendedName>
</protein>
<sequence>MKIYIVILSLIVLSGCRSSKSTNQDNKEVSYDMLLQANAHTLDFPEITIINSKDELYKNYSELNKTQMPGLPVPEVDFSKETVIIFSYHIENKKSNDLEIEKVSTTNNNTLELSITEFLNPGQPNDRIFKHPFFIMKVQGKYSDVKIIRE</sequence>
<comment type="caution">
    <text evidence="1">The sequence shown here is derived from an EMBL/GenBank/DDBJ whole genome shotgun (WGS) entry which is preliminary data.</text>
</comment>
<dbReference type="EMBL" id="JAVDQA010000010">
    <property type="protein sequence ID" value="MDR6302086.1"/>
    <property type="molecule type" value="Genomic_DNA"/>
</dbReference>
<accession>A0ABU1K905</accession>
<evidence type="ECO:0000313" key="1">
    <source>
        <dbReference type="EMBL" id="MDR6302086.1"/>
    </source>
</evidence>
<reference evidence="1 2" key="1">
    <citation type="submission" date="2023-07" db="EMBL/GenBank/DDBJ databases">
        <title>Genomic Encyclopedia of Type Strains, Phase IV (KMG-IV): sequencing the most valuable type-strain genomes for metagenomic binning, comparative biology and taxonomic classification.</title>
        <authorList>
            <person name="Goeker M."/>
        </authorList>
    </citation>
    <scope>NUCLEOTIDE SEQUENCE [LARGE SCALE GENOMIC DNA]</scope>
    <source>
        <strain evidence="1 2">DSM 102814</strain>
    </source>
</reference>
<keyword evidence="2" id="KW-1185">Reference proteome</keyword>
<dbReference type="PROSITE" id="PS51257">
    <property type="entry name" value="PROKAR_LIPOPROTEIN"/>
    <property type="match status" value="1"/>
</dbReference>
<gene>
    <name evidence="1" type="ORF">GGR31_002763</name>
</gene>
<name>A0ABU1K905_9FLAO</name>
<evidence type="ECO:0008006" key="3">
    <source>
        <dbReference type="Google" id="ProtNLM"/>
    </source>
</evidence>